<keyword evidence="5 8" id="KW-1133">Transmembrane helix</keyword>
<evidence type="ECO:0000256" key="8">
    <source>
        <dbReference type="SAM" id="Phobius"/>
    </source>
</evidence>
<evidence type="ECO:0000256" key="3">
    <source>
        <dbReference type="ARBA" id="ARBA00022475"/>
    </source>
</evidence>
<dbReference type="Pfam" id="PF03458">
    <property type="entry name" value="Gly_transporter"/>
    <property type="match status" value="2"/>
</dbReference>
<dbReference type="PANTHER" id="PTHR30506">
    <property type="entry name" value="INNER MEMBRANE PROTEIN"/>
    <property type="match status" value="1"/>
</dbReference>
<feature type="compositionally biased region" description="Basic and acidic residues" evidence="7">
    <location>
        <begin position="235"/>
        <end position="246"/>
    </location>
</feature>
<feature type="transmembrane region" description="Helical" evidence="8">
    <location>
        <begin position="116"/>
        <end position="136"/>
    </location>
</feature>
<feature type="transmembrane region" description="Helical" evidence="8">
    <location>
        <begin position="66"/>
        <end position="85"/>
    </location>
</feature>
<comment type="caution">
    <text evidence="10">The sequence shown here is derived from an EMBL/GenBank/DDBJ whole genome shotgun (WGS) entry which is preliminary data.</text>
</comment>
<feature type="transmembrane region" description="Helical" evidence="8">
    <location>
        <begin position="148"/>
        <end position="169"/>
    </location>
</feature>
<feature type="transmembrane region" description="Helical" evidence="8">
    <location>
        <begin position="6"/>
        <end position="26"/>
    </location>
</feature>
<dbReference type="OrthoDB" id="9791874at2"/>
<evidence type="ECO:0000259" key="9">
    <source>
        <dbReference type="Pfam" id="PF03458"/>
    </source>
</evidence>
<organism evidence="10 11">
    <name type="scientific">Propioniciclava flava</name>
    <dbReference type="NCBI Taxonomy" id="2072026"/>
    <lineage>
        <taxon>Bacteria</taxon>
        <taxon>Bacillati</taxon>
        <taxon>Actinomycetota</taxon>
        <taxon>Actinomycetes</taxon>
        <taxon>Propionibacteriales</taxon>
        <taxon>Propionibacteriaceae</taxon>
        <taxon>Propioniciclava</taxon>
    </lineage>
</organism>
<evidence type="ECO:0000256" key="4">
    <source>
        <dbReference type="ARBA" id="ARBA00022692"/>
    </source>
</evidence>
<feature type="domain" description="Glycine transporter" evidence="9">
    <location>
        <begin position="9"/>
        <end position="82"/>
    </location>
</feature>
<name>A0A4Q2EII4_9ACTN</name>
<dbReference type="Proteomes" id="UP000290624">
    <property type="component" value="Unassembled WGS sequence"/>
</dbReference>
<dbReference type="GO" id="GO:0005886">
    <property type="term" value="C:plasma membrane"/>
    <property type="evidence" value="ECO:0007669"/>
    <property type="project" value="UniProtKB-SubCell"/>
</dbReference>
<dbReference type="EMBL" id="PPCV01000004">
    <property type="protein sequence ID" value="RXW32234.1"/>
    <property type="molecule type" value="Genomic_DNA"/>
</dbReference>
<accession>A0A4Q2EII4</accession>
<evidence type="ECO:0000256" key="1">
    <source>
        <dbReference type="ARBA" id="ARBA00004651"/>
    </source>
</evidence>
<feature type="transmembrane region" description="Helical" evidence="8">
    <location>
        <begin position="175"/>
        <end position="193"/>
    </location>
</feature>
<evidence type="ECO:0000256" key="7">
    <source>
        <dbReference type="SAM" id="MobiDB-lite"/>
    </source>
</evidence>
<proteinExistence type="inferred from homology"/>
<gene>
    <name evidence="10" type="ORF">C1706_06615</name>
</gene>
<evidence type="ECO:0000256" key="6">
    <source>
        <dbReference type="ARBA" id="ARBA00023136"/>
    </source>
</evidence>
<reference evidence="10 11" key="1">
    <citation type="submission" date="2018-01" db="EMBL/GenBank/DDBJ databases">
        <title>Lactibacter flavus gen. nov., sp. nov., a novel bacterium of the family Propionibacteriaceae isolated from raw milk and dairy products.</title>
        <authorList>
            <person name="Wenning M."/>
            <person name="Breitenwieser F."/>
            <person name="Huptas C."/>
            <person name="von Neubeck M."/>
            <person name="Busse H.-J."/>
            <person name="Scherer S."/>
        </authorList>
    </citation>
    <scope>NUCLEOTIDE SEQUENCE [LARGE SCALE GENOMIC DNA]</scope>
    <source>
        <strain evidence="10 11">VG341</strain>
    </source>
</reference>
<feature type="region of interest" description="Disordered" evidence="7">
    <location>
        <begin position="231"/>
        <end position="253"/>
    </location>
</feature>
<keyword evidence="11" id="KW-1185">Reference proteome</keyword>
<protein>
    <recommendedName>
        <fullName evidence="9">Glycine transporter domain-containing protein</fullName>
    </recommendedName>
</protein>
<keyword evidence="6 8" id="KW-0472">Membrane</keyword>
<feature type="transmembrane region" description="Helical" evidence="8">
    <location>
        <begin position="33"/>
        <end position="54"/>
    </location>
</feature>
<dbReference type="AlphaFoldDB" id="A0A4Q2EII4"/>
<comment type="subcellular location">
    <subcellularLocation>
        <location evidence="1">Cell membrane</location>
        <topology evidence="1">Multi-pass membrane protein</topology>
    </subcellularLocation>
</comment>
<dbReference type="PANTHER" id="PTHR30506:SF3">
    <property type="entry name" value="UPF0126 INNER MEMBRANE PROTEIN YADS-RELATED"/>
    <property type="match status" value="1"/>
</dbReference>
<evidence type="ECO:0000313" key="11">
    <source>
        <dbReference type="Proteomes" id="UP000290624"/>
    </source>
</evidence>
<evidence type="ECO:0000256" key="5">
    <source>
        <dbReference type="ARBA" id="ARBA00022989"/>
    </source>
</evidence>
<comment type="similarity">
    <text evidence="2">Belongs to the UPF0126 family.</text>
</comment>
<feature type="domain" description="Glycine transporter" evidence="9">
    <location>
        <begin position="95"/>
        <end position="168"/>
    </location>
</feature>
<keyword evidence="3" id="KW-1003">Cell membrane</keyword>
<evidence type="ECO:0000256" key="2">
    <source>
        <dbReference type="ARBA" id="ARBA00008193"/>
    </source>
</evidence>
<evidence type="ECO:0000313" key="10">
    <source>
        <dbReference type="EMBL" id="RXW32234.1"/>
    </source>
</evidence>
<dbReference type="RefSeq" id="WP_129458442.1">
    <property type="nucleotide sequence ID" value="NZ_PPCV01000004.1"/>
</dbReference>
<sequence>MELDSLFRVVDVTGVVASGLLGGAVARSKRFDIVGFVSLAIITGLGGGMIRDVLLNTGFPVALTDPAYLGGALIAAFVAYVVRLDGALPRRALAFADVLALGCWAATGTIKAAGLGLAFMPCILLGVITAVGGGMLRDVLVGRTPTVFGGNTLYATLAMLGGAETWIFTEILKRPQLGMLVSILTTAVLGVMARRLGWMLPEPVELNLRALRIRPLGPKASAQRLGRRLARRRAKAEAKQDSHPDLDSVDDAL</sequence>
<dbReference type="InterPro" id="IPR005115">
    <property type="entry name" value="Gly_transporter"/>
</dbReference>
<keyword evidence="4 8" id="KW-0812">Transmembrane</keyword>